<comment type="caution">
    <text evidence="4">The sequence shown here is derived from an EMBL/GenBank/DDBJ whole genome shotgun (WGS) entry which is preliminary data.</text>
</comment>
<keyword evidence="3" id="KW-0812">Transmembrane</keyword>
<feature type="transmembrane region" description="Helical" evidence="3">
    <location>
        <begin position="75"/>
        <end position="95"/>
    </location>
</feature>
<proteinExistence type="predicted"/>
<keyword evidence="1" id="KW-0175">Coiled coil</keyword>
<name>A0A9E2KN49_9GAMM</name>
<feature type="compositionally biased region" description="Basic and acidic residues" evidence="2">
    <location>
        <begin position="1"/>
        <end position="25"/>
    </location>
</feature>
<evidence type="ECO:0000313" key="5">
    <source>
        <dbReference type="Proteomes" id="UP000824150"/>
    </source>
</evidence>
<evidence type="ECO:0000256" key="3">
    <source>
        <dbReference type="SAM" id="Phobius"/>
    </source>
</evidence>
<sequence length="425" mass="46827">MQESKEPKQARPAEVAAQKDPKLEEQAEAIMQEAAAKREQSKREQAAAQAAPTTPANADEAHAQKLKGVQGRCSVLSVCCVLLAAAVLGGGFYGYQEINALKQAQSTIADKAQALSDATQALNQAQQQIATLMQSNQDLQQHSAQFLQAQDELAQQVQDLVATQGQERDALAKMQAQLKSFSARDPNAWRIAESYFQVAEAYRQTAYARNPKAAIWNLQQADALLVNIEDENILALRQAIAADLSTLQAVQVPDLMGIALRLEQMYQDVANLVLAGMSDPKQRAAAFEQQQEPSDSLADWKENLLTSAKEFSSRFVEIRRRAPDAAEEFLSPQQETYLRENIRTRLLLAKLALTQGSQAEYVANLNAAATMVNAYFAKEHALTQATLESLEQLQAQQIDLNMPRVLKSHQLFEKLASTHIQSLQG</sequence>
<accession>A0A9E2KN49</accession>
<dbReference type="AlphaFoldDB" id="A0A9E2KN49"/>
<protein>
    <submittedName>
        <fullName evidence="4">Uroporphyrinogen-III C-methyltransferase</fullName>
        <ecNumber evidence="4">2.1.1.107</ecNumber>
    </submittedName>
</protein>
<dbReference type="InterPro" id="IPR007470">
    <property type="entry name" value="HemX"/>
</dbReference>
<dbReference type="PANTHER" id="PTHR38043">
    <property type="entry name" value="PROTEIN HEMX"/>
    <property type="match status" value="1"/>
</dbReference>
<keyword evidence="3" id="KW-1133">Transmembrane helix</keyword>
<dbReference type="GO" id="GO:0032259">
    <property type="term" value="P:methylation"/>
    <property type="evidence" value="ECO:0007669"/>
    <property type="project" value="UniProtKB-KW"/>
</dbReference>
<feature type="compositionally biased region" description="Low complexity" evidence="2">
    <location>
        <begin position="46"/>
        <end position="56"/>
    </location>
</feature>
<evidence type="ECO:0000256" key="1">
    <source>
        <dbReference type="SAM" id="Coils"/>
    </source>
</evidence>
<reference evidence="4" key="2">
    <citation type="submission" date="2021-04" db="EMBL/GenBank/DDBJ databases">
        <authorList>
            <person name="Gilroy R."/>
        </authorList>
    </citation>
    <scope>NUCLEOTIDE SEQUENCE</scope>
    <source>
        <strain evidence="4">687</strain>
    </source>
</reference>
<dbReference type="EMBL" id="JAHLFG010000054">
    <property type="protein sequence ID" value="MBU3826841.1"/>
    <property type="molecule type" value="Genomic_DNA"/>
</dbReference>
<dbReference type="EC" id="2.1.1.107" evidence="4"/>
<dbReference type="GO" id="GO:0004851">
    <property type="term" value="F:uroporphyrin-III C-methyltransferase activity"/>
    <property type="evidence" value="ECO:0007669"/>
    <property type="project" value="UniProtKB-EC"/>
</dbReference>
<feature type="compositionally biased region" description="Basic and acidic residues" evidence="2">
    <location>
        <begin position="35"/>
        <end position="45"/>
    </location>
</feature>
<organism evidence="4 5">
    <name type="scientific">Candidatus Anaerobiospirillum merdipullorum</name>
    <dbReference type="NCBI Taxonomy" id="2838450"/>
    <lineage>
        <taxon>Bacteria</taxon>
        <taxon>Pseudomonadati</taxon>
        <taxon>Pseudomonadota</taxon>
        <taxon>Gammaproteobacteria</taxon>
        <taxon>Aeromonadales</taxon>
        <taxon>Succinivibrionaceae</taxon>
        <taxon>Anaerobiospirillum</taxon>
    </lineage>
</organism>
<dbReference type="Pfam" id="PF04375">
    <property type="entry name" value="HemX"/>
    <property type="match status" value="1"/>
</dbReference>
<keyword evidence="3" id="KW-0472">Membrane</keyword>
<feature type="region of interest" description="Disordered" evidence="2">
    <location>
        <begin position="1"/>
        <end position="59"/>
    </location>
</feature>
<gene>
    <name evidence="4" type="ORF">IAA31_05065</name>
</gene>
<keyword evidence="4" id="KW-0489">Methyltransferase</keyword>
<dbReference type="PANTHER" id="PTHR38043:SF1">
    <property type="entry name" value="PROTEIN HEMX"/>
    <property type="match status" value="1"/>
</dbReference>
<dbReference type="Proteomes" id="UP000824150">
    <property type="component" value="Unassembled WGS sequence"/>
</dbReference>
<evidence type="ECO:0000256" key="2">
    <source>
        <dbReference type="SAM" id="MobiDB-lite"/>
    </source>
</evidence>
<evidence type="ECO:0000313" key="4">
    <source>
        <dbReference type="EMBL" id="MBU3826841.1"/>
    </source>
</evidence>
<keyword evidence="4" id="KW-0808">Transferase</keyword>
<reference evidence="4" key="1">
    <citation type="journal article" date="2021" name="PeerJ">
        <title>Extensive microbial diversity within the chicken gut microbiome revealed by metagenomics and culture.</title>
        <authorList>
            <person name="Gilroy R."/>
            <person name="Ravi A."/>
            <person name="Getino M."/>
            <person name="Pursley I."/>
            <person name="Horton D.L."/>
            <person name="Alikhan N.F."/>
            <person name="Baker D."/>
            <person name="Gharbi K."/>
            <person name="Hall N."/>
            <person name="Watson M."/>
            <person name="Adriaenssens E.M."/>
            <person name="Foster-Nyarko E."/>
            <person name="Jarju S."/>
            <person name="Secka A."/>
            <person name="Antonio M."/>
            <person name="Oren A."/>
            <person name="Chaudhuri R.R."/>
            <person name="La Ragione R."/>
            <person name="Hildebrand F."/>
            <person name="Pallen M.J."/>
        </authorList>
    </citation>
    <scope>NUCLEOTIDE SEQUENCE</scope>
    <source>
        <strain evidence="4">687</strain>
    </source>
</reference>
<feature type="coiled-coil region" evidence="1">
    <location>
        <begin position="108"/>
        <end position="152"/>
    </location>
</feature>